<dbReference type="PANTHER" id="PTHR43531:SF11">
    <property type="entry name" value="METHYL-ACCEPTING CHEMOTAXIS PROTEIN 3"/>
    <property type="match status" value="1"/>
</dbReference>
<evidence type="ECO:0000256" key="2">
    <source>
        <dbReference type="ARBA" id="ARBA00029447"/>
    </source>
</evidence>
<sequence length="747" mass="83384">MFRRNLLILIISLSPFFLLSGQTIVDAQQGPAVLNDVFLKVENFNPETLPRSIDYTFTPYHGETINTGDGKGRKMFTFAAQFSLKSPVESDGLSLMLGPIDYPYIVYLNGNDIFRNGTYAEGNYNSHAYASFNILLPSHMILPKGQTNTIMIQAYPLFESAAMSPFTITSFREGSRLAFNRNLAGIYLIQGASFLAVFLFFFFILYGVLGGLRDMNYIYFALMCLSFTLSYFEITLSHDSAPEVVLKMFSKTGFTWLALLSMYFVTEYTGILKENRIRKFLPLIIGTGLTVIFMTRGSKEAIDIVYSPVMQLVFLPAILFNVTILVISIFFRKNKNAIPLLLAFMAVIGASGHDILYILQSRLPYAYLTAYGFLSLVGFIFFTLAIRQTRESLAAKKTAMELDKKNSQQQELINRIREVSRTLVKSSRQIEEKVSSTSEKIEESADQNEQISAEVFNRVSELKQVIVEMEERAKTSAEKIPASINNQSEAVKKVSSTINSLNDHLTEILQFAEDTKQSADALSEMAGSSTRIIKESNKSIVEVSEYSTFISDVLTAIEDITEKTSLLSINAAIEAARAGTAGAGFSVVAGEIRTLSSASKERLDSSFQKIEDMKDSIGNSRELSEKVSGSLTNIIENTKVSTEKIKSMTDRLNKQKKESAAISQSVQGLLNDTRIIQHLSEESRKADIAVAGTMEDIRSLFLNITEILSGQKDQSTELYRFMAHIQEVVEENLRNVDILNSSIEELN</sequence>
<evidence type="ECO:0000313" key="8">
    <source>
        <dbReference type="Proteomes" id="UP000587760"/>
    </source>
</evidence>
<evidence type="ECO:0000256" key="5">
    <source>
        <dbReference type="SAM" id="SignalP"/>
    </source>
</evidence>
<dbReference type="Pfam" id="PF00015">
    <property type="entry name" value="MCPsignal"/>
    <property type="match status" value="1"/>
</dbReference>
<protein>
    <submittedName>
        <fullName evidence="7">Methyl-accepting chemotaxis protein</fullName>
    </submittedName>
</protein>
<feature type="transmembrane region" description="Helical" evidence="4">
    <location>
        <begin position="365"/>
        <end position="386"/>
    </location>
</feature>
<dbReference type="InterPro" id="IPR004090">
    <property type="entry name" value="Chemotax_Me-accpt_rcpt"/>
</dbReference>
<dbReference type="InterPro" id="IPR004089">
    <property type="entry name" value="MCPsignal_dom"/>
</dbReference>
<dbReference type="SMART" id="SM00283">
    <property type="entry name" value="MA"/>
    <property type="match status" value="1"/>
</dbReference>
<proteinExistence type="inferred from homology"/>
<feature type="transmembrane region" description="Helical" evidence="4">
    <location>
        <begin position="309"/>
        <end position="331"/>
    </location>
</feature>
<comment type="similarity">
    <text evidence="2">Belongs to the methyl-accepting chemotaxis (MCP) protein family.</text>
</comment>
<feature type="domain" description="Methyl-accepting transducer" evidence="6">
    <location>
        <begin position="462"/>
        <end position="698"/>
    </location>
</feature>
<dbReference type="PROSITE" id="PS50111">
    <property type="entry name" value="CHEMOTAXIS_TRANSDUC_2"/>
    <property type="match status" value="1"/>
</dbReference>
<gene>
    <name evidence="7" type="ORF">HNR50_003063</name>
</gene>
<dbReference type="Gene3D" id="1.10.287.950">
    <property type="entry name" value="Methyl-accepting chemotaxis protein"/>
    <property type="match status" value="1"/>
</dbReference>
<feature type="signal peptide" evidence="5">
    <location>
        <begin position="1"/>
        <end position="27"/>
    </location>
</feature>
<keyword evidence="4" id="KW-0812">Transmembrane</keyword>
<evidence type="ECO:0000256" key="4">
    <source>
        <dbReference type="SAM" id="Phobius"/>
    </source>
</evidence>
<evidence type="ECO:0000259" key="6">
    <source>
        <dbReference type="PROSITE" id="PS50111"/>
    </source>
</evidence>
<keyword evidence="5" id="KW-0732">Signal</keyword>
<comment type="caution">
    <text evidence="7">The sequence shown here is derived from an EMBL/GenBank/DDBJ whole genome shotgun (WGS) entry which is preliminary data.</text>
</comment>
<feature type="transmembrane region" description="Helical" evidence="4">
    <location>
        <begin position="280"/>
        <end position="297"/>
    </location>
</feature>
<accession>A0A841RBR7</accession>
<reference evidence="7 8" key="1">
    <citation type="submission" date="2020-08" db="EMBL/GenBank/DDBJ databases">
        <title>Genomic Encyclopedia of Type Strains, Phase IV (KMG-IV): sequencing the most valuable type-strain genomes for metagenomic binning, comparative biology and taxonomic classification.</title>
        <authorList>
            <person name="Goeker M."/>
        </authorList>
    </citation>
    <scope>NUCLEOTIDE SEQUENCE [LARGE SCALE GENOMIC DNA]</scope>
    <source>
        <strain evidence="7 8">DSM 2461</strain>
    </source>
</reference>
<evidence type="ECO:0000313" key="7">
    <source>
        <dbReference type="EMBL" id="MBB6481383.1"/>
    </source>
</evidence>
<keyword evidence="4" id="KW-1133">Transmembrane helix</keyword>
<feature type="transmembrane region" description="Helical" evidence="4">
    <location>
        <begin position="185"/>
        <end position="209"/>
    </location>
</feature>
<organism evidence="7 8">
    <name type="scientific">Spirochaeta isovalerica</name>
    <dbReference type="NCBI Taxonomy" id="150"/>
    <lineage>
        <taxon>Bacteria</taxon>
        <taxon>Pseudomonadati</taxon>
        <taxon>Spirochaetota</taxon>
        <taxon>Spirochaetia</taxon>
        <taxon>Spirochaetales</taxon>
        <taxon>Spirochaetaceae</taxon>
        <taxon>Spirochaeta</taxon>
    </lineage>
</organism>
<evidence type="ECO:0000256" key="3">
    <source>
        <dbReference type="PROSITE-ProRule" id="PRU00284"/>
    </source>
</evidence>
<feature type="chain" id="PRO_5032707758" evidence="5">
    <location>
        <begin position="28"/>
        <end position="747"/>
    </location>
</feature>
<dbReference type="AlphaFoldDB" id="A0A841RBR7"/>
<keyword evidence="8" id="KW-1185">Reference proteome</keyword>
<dbReference type="PRINTS" id="PR00260">
    <property type="entry name" value="CHEMTRNSDUCR"/>
</dbReference>
<dbReference type="GO" id="GO:0004888">
    <property type="term" value="F:transmembrane signaling receptor activity"/>
    <property type="evidence" value="ECO:0007669"/>
    <property type="project" value="InterPro"/>
</dbReference>
<keyword evidence="3" id="KW-0807">Transducer</keyword>
<dbReference type="InterPro" id="IPR051310">
    <property type="entry name" value="MCP_chemotaxis"/>
</dbReference>
<dbReference type="InterPro" id="IPR011623">
    <property type="entry name" value="7TMR_DISM_rcpt_extracell_dom1"/>
</dbReference>
<dbReference type="EMBL" id="JACHGJ010000006">
    <property type="protein sequence ID" value="MBB6481383.1"/>
    <property type="molecule type" value="Genomic_DNA"/>
</dbReference>
<evidence type="ECO:0000256" key="1">
    <source>
        <dbReference type="ARBA" id="ARBA00022500"/>
    </source>
</evidence>
<name>A0A841RBR7_9SPIO</name>
<keyword evidence="4" id="KW-0472">Membrane</keyword>
<dbReference type="RefSeq" id="WP_184747633.1">
    <property type="nucleotide sequence ID" value="NZ_JACHGJ010000006.1"/>
</dbReference>
<dbReference type="SUPFAM" id="SSF58104">
    <property type="entry name" value="Methyl-accepting chemotaxis protein (MCP) signaling domain"/>
    <property type="match status" value="1"/>
</dbReference>
<dbReference type="Pfam" id="PF07695">
    <property type="entry name" value="7TMR-DISM_7TM"/>
    <property type="match status" value="1"/>
</dbReference>
<keyword evidence="1" id="KW-0145">Chemotaxis</keyword>
<feature type="transmembrane region" description="Helical" evidence="4">
    <location>
        <begin position="254"/>
        <end position="273"/>
    </location>
</feature>
<feature type="transmembrane region" description="Helical" evidence="4">
    <location>
        <begin position="338"/>
        <end position="359"/>
    </location>
</feature>
<dbReference type="Proteomes" id="UP000587760">
    <property type="component" value="Unassembled WGS sequence"/>
</dbReference>
<feature type="transmembrane region" description="Helical" evidence="4">
    <location>
        <begin position="216"/>
        <end position="234"/>
    </location>
</feature>
<dbReference type="GO" id="GO:0007165">
    <property type="term" value="P:signal transduction"/>
    <property type="evidence" value="ECO:0007669"/>
    <property type="project" value="UniProtKB-KW"/>
</dbReference>
<dbReference type="GO" id="GO:0005886">
    <property type="term" value="C:plasma membrane"/>
    <property type="evidence" value="ECO:0007669"/>
    <property type="project" value="TreeGrafter"/>
</dbReference>
<dbReference type="PANTHER" id="PTHR43531">
    <property type="entry name" value="PROTEIN ICFG"/>
    <property type="match status" value="1"/>
</dbReference>
<dbReference type="GO" id="GO:0006935">
    <property type="term" value="P:chemotaxis"/>
    <property type="evidence" value="ECO:0007669"/>
    <property type="project" value="UniProtKB-KW"/>
</dbReference>